<feature type="non-terminal residue" evidence="5">
    <location>
        <position position="1"/>
    </location>
</feature>
<keyword evidence="1" id="KW-0479">Metal-binding</keyword>
<evidence type="ECO:0000259" key="4">
    <source>
        <dbReference type="Pfam" id="PF04500"/>
    </source>
</evidence>
<dbReference type="Pfam" id="PF04500">
    <property type="entry name" value="FLYWCH"/>
    <property type="match status" value="2"/>
</dbReference>
<reference evidence="5" key="1">
    <citation type="submission" date="2022-03" db="EMBL/GenBank/DDBJ databases">
        <authorList>
            <person name="Martin H S."/>
        </authorList>
    </citation>
    <scope>NUCLEOTIDE SEQUENCE</scope>
</reference>
<keyword evidence="2" id="KW-0863">Zinc-finger</keyword>
<proteinExistence type="predicted"/>
<keyword evidence="3" id="KW-0862">Zinc</keyword>
<dbReference type="Gene3D" id="2.20.25.240">
    <property type="match status" value="2"/>
</dbReference>
<feature type="domain" description="FLYWCH-type" evidence="4">
    <location>
        <begin position="53"/>
        <end position="109"/>
    </location>
</feature>
<dbReference type="InterPro" id="IPR007588">
    <property type="entry name" value="Znf_FLYWCH"/>
</dbReference>
<sequence>MSRQRRPQLLIGEHKFFQSTVANCKATWRCTRQQRGCRARVMTIDKPAPFFGISRQGRPQIWIGEYRFNKRETVGSKVIWRCTRQPRCCRAIIITIDERIVRQDNNHNH</sequence>
<dbReference type="Proteomes" id="UP000837857">
    <property type="component" value="Chromosome 12"/>
</dbReference>
<accession>A0ABN8HVJ2</accession>
<feature type="domain" description="FLYWCH-type" evidence="4">
    <location>
        <begin position="2"/>
        <end position="44"/>
    </location>
</feature>
<evidence type="ECO:0000313" key="6">
    <source>
        <dbReference type="Proteomes" id="UP000837857"/>
    </source>
</evidence>
<gene>
    <name evidence="5" type="ORF">IPOD504_LOCUS2474</name>
</gene>
<evidence type="ECO:0000256" key="3">
    <source>
        <dbReference type="ARBA" id="ARBA00022833"/>
    </source>
</evidence>
<evidence type="ECO:0000313" key="5">
    <source>
        <dbReference type="EMBL" id="CAH2040311.1"/>
    </source>
</evidence>
<protein>
    <recommendedName>
        <fullName evidence="4">FLYWCH-type domain-containing protein</fullName>
    </recommendedName>
</protein>
<keyword evidence="6" id="KW-1185">Reference proteome</keyword>
<evidence type="ECO:0000256" key="1">
    <source>
        <dbReference type="ARBA" id="ARBA00022723"/>
    </source>
</evidence>
<organism evidence="5 6">
    <name type="scientific">Iphiclides podalirius</name>
    <name type="common">scarce swallowtail</name>
    <dbReference type="NCBI Taxonomy" id="110791"/>
    <lineage>
        <taxon>Eukaryota</taxon>
        <taxon>Metazoa</taxon>
        <taxon>Ecdysozoa</taxon>
        <taxon>Arthropoda</taxon>
        <taxon>Hexapoda</taxon>
        <taxon>Insecta</taxon>
        <taxon>Pterygota</taxon>
        <taxon>Neoptera</taxon>
        <taxon>Endopterygota</taxon>
        <taxon>Lepidoptera</taxon>
        <taxon>Glossata</taxon>
        <taxon>Ditrysia</taxon>
        <taxon>Papilionoidea</taxon>
        <taxon>Papilionidae</taxon>
        <taxon>Papilioninae</taxon>
        <taxon>Iphiclides</taxon>
    </lineage>
</organism>
<dbReference type="EMBL" id="OW152824">
    <property type="protein sequence ID" value="CAH2040311.1"/>
    <property type="molecule type" value="Genomic_DNA"/>
</dbReference>
<evidence type="ECO:0000256" key="2">
    <source>
        <dbReference type="ARBA" id="ARBA00022771"/>
    </source>
</evidence>
<name>A0ABN8HVJ2_9NEOP</name>